<evidence type="ECO:0000313" key="2">
    <source>
        <dbReference type="Proteomes" id="UP001515683"/>
    </source>
</evidence>
<dbReference type="EMBL" id="VWXF01000011">
    <property type="protein sequence ID" value="NIF23952.1"/>
    <property type="molecule type" value="Genomic_DNA"/>
</dbReference>
<accession>A0ABX0RFX3</accession>
<dbReference type="Proteomes" id="UP001515683">
    <property type="component" value="Unassembled WGS sequence"/>
</dbReference>
<reference evidence="1 2" key="1">
    <citation type="journal article" date="2019" name="bioRxiv">
        <title>Bacteria contribute to plant secondary compound degradation in a generalist herbivore system.</title>
        <authorList>
            <person name="Francoeur C.B."/>
            <person name="Khadempour L."/>
            <person name="Moreira-Soto R.D."/>
            <person name="Gotting K."/>
            <person name="Book A.J."/>
            <person name="Pinto-Tomas A.A."/>
            <person name="Keefover-Ring K."/>
            <person name="Currie C.R."/>
        </authorList>
    </citation>
    <scope>NUCLEOTIDE SEQUENCE [LARGE SCALE GENOMIC DNA]</scope>
    <source>
        <strain evidence="1">Acro-835</strain>
    </source>
</reference>
<keyword evidence="2" id="KW-1185">Reference proteome</keyword>
<dbReference type="RefSeq" id="WP_167017653.1">
    <property type="nucleotide sequence ID" value="NZ_VWXF01000011.1"/>
</dbReference>
<protein>
    <submittedName>
        <fullName evidence="1">Uncharacterized protein</fullName>
    </submittedName>
</protein>
<gene>
    <name evidence="1" type="ORF">F3J40_20435</name>
</gene>
<proteinExistence type="predicted"/>
<comment type="caution">
    <text evidence="1">The sequence shown here is derived from an EMBL/GenBank/DDBJ whole genome shotgun (WGS) entry which is preliminary data.</text>
</comment>
<name>A0ABX0RFX3_9GAMM</name>
<organism evidence="1 2">
    <name type="scientific">Candidatus Pantoea multigeneris</name>
    <dbReference type="NCBI Taxonomy" id="2608357"/>
    <lineage>
        <taxon>Bacteria</taxon>
        <taxon>Pseudomonadati</taxon>
        <taxon>Pseudomonadota</taxon>
        <taxon>Gammaproteobacteria</taxon>
        <taxon>Enterobacterales</taxon>
        <taxon>Erwiniaceae</taxon>
        <taxon>Pantoea</taxon>
    </lineage>
</organism>
<evidence type="ECO:0000313" key="1">
    <source>
        <dbReference type="EMBL" id="NIF23952.1"/>
    </source>
</evidence>
<sequence length="87" mass="9701">MADVKERIDNLEKTIGELRFDLYASKVAISVLSSVIIKIGGEPDLLINSYEEEKSSAPLVKFNHPEQEGDAEKLKRSVLALLSQKED</sequence>